<keyword evidence="3" id="KW-0285">Flavoprotein</keyword>
<dbReference type="InterPro" id="IPR001155">
    <property type="entry name" value="OxRdtase_FMN_N"/>
</dbReference>
<dbReference type="RefSeq" id="XP_031856871.1">
    <property type="nucleotide sequence ID" value="XM_032000980.1"/>
</dbReference>
<evidence type="ECO:0000256" key="3">
    <source>
        <dbReference type="ARBA" id="ARBA00022643"/>
    </source>
</evidence>
<proteinExistence type="inferred from homology"/>
<sequence>MTASALTNNLFKPLKVGEITLAQRIAMAPLTRERARVADSVPTDIMTTYYTQRASAPGTLIVTEATFITERAGGYPGVPGIWSQDQVHAWQKVTAAVHKQKSFIFLQLWALGRVAGPDTLRSNGHDLVSASNISDTTQVGQHLALDDVFGEAPRPLSVEEIKEYVQDYVHAAQNAIEAGFDGIEIHSANGYLLQQFLDEHSNLRTDEYGGNVENRARFVLEVVDAIISAIGADRIGIRLSPYETYGDMKPGIGTLEQYAYLLKELEERGLKPNGRLAYIHTVENTFKSTNSLGEPILRRPLEFVRNVWTGVWIRTLGFDRNLALQFADVDDKLVIGFGKSFIANPDLVRRLKENLPLNKFDFKTFYRAGSKGYTDYPFYES</sequence>
<dbReference type="CDD" id="cd02933">
    <property type="entry name" value="OYE_like_FMN"/>
    <property type="match status" value="1"/>
</dbReference>
<dbReference type="OrthoDB" id="276546at2759"/>
<dbReference type="GO" id="GO:0010181">
    <property type="term" value="F:FMN binding"/>
    <property type="evidence" value="ECO:0007669"/>
    <property type="project" value="InterPro"/>
</dbReference>
<dbReference type="AlphaFoldDB" id="A0A5E8C992"/>
<accession>A0A5E8C992</accession>
<evidence type="ECO:0000256" key="2">
    <source>
        <dbReference type="ARBA" id="ARBA00005979"/>
    </source>
</evidence>
<dbReference type="Gene3D" id="3.20.20.70">
    <property type="entry name" value="Aldolase class I"/>
    <property type="match status" value="1"/>
</dbReference>
<dbReference type="Proteomes" id="UP000398389">
    <property type="component" value="Unassembled WGS sequence"/>
</dbReference>
<evidence type="ECO:0000313" key="5">
    <source>
        <dbReference type="EMBL" id="VVT58558.1"/>
    </source>
</evidence>
<keyword evidence="3" id="KW-0288">FMN</keyword>
<evidence type="ECO:0000313" key="6">
    <source>
        <dbReference type="Proteomes" id="UP000398389"/>
    </source>
</evidence>
<dbReference type="FunFam" id="3.20.20.70:FF:000138">
    <property type="entry name" value="NADPH dehydrogenase 1"/>
    <property type="match status" value="1"/>
</dbReference>
<dbReference type="PANTHER" id="PTHR22893">
    <property type="entry name" value="NADH OXIDOREDUCTASE-RELATED"/>
    <property type="match status" value="1"/>
</dbReference>
<protein>
    <recommendedName>
        <fullName evidence="4">NADH:flavin oxidoreductase/NADH oxidase N-terminal domain-containing protein</fullName>
    </recommendedName>
</protein>
<dbReference type="EMBL" id="CABVLU010000005">
    <property type="protein sequence ID" value="VVT58558.1"/>
    <property type="molecule type" value="Genomic_DNA"/>
</dbReference>
<comment type="similarity">
    <text evidence="2">Belongs to the NADH:flavin oxidoreductase/NADH oxidase family.</text>
</comment>
<dbReference type="GO" id="GO:0003959">
    <property type="term" value="F:NADPH dehydrogenase activity"/>
    <property type="evidence" value="ECO:0007669"/>
    <property type="project" value="TreeGrafter"/>
</dbReference>
<comment type="cofactor">
    <cofactor evidence="1">
        <name>FMN</name>
        <dbReference type="ChEBI" id="CHEBI:58210"/>
    </cofactor>
</comment>
<dbReference type="InterPro" id="IPR013785">
    <property type="entry name" value="Aldolase_TIM"/>
</dbReference>
<gene>
    <name evidence="5" type="ORF">SAPINGB_P006269</name>
</gene>
<evidence type="ECO:0000256" key="1">
    <source>
        <dbReference type="ARBA" id="ARBA00001917"/>
    </source>
</evidence>
<name>A0A5E8C992_9ASCO</name>
<dbReference type="GeneID" id="43585080"/>
<keyword evidence="6" id="KW-1185">Reference proteome</keyword>
<dbReference type="InterPro" id="IPR045247">
    <property type="entry name" value="Oye-like"/>
</dbReference>
<dbReference type="Pfam" id="PF00724">
    <property type="entry name" value="Oxidored_FMN"/>
    <property type="match status" value="1"/>
</dbReference>
<reference evidence="5 6" key="1">
    <citation type="submission" date="2019-09" db="EMBL/GenBank/DDBJ databases">
        <authorList>
            <person name="Brejova B."/>
        </authorList>
    </citation>
    <scope>NUCLEOTIDE SEQUENCE [LARGE SCALE GENOMIC DNA]</scope>
</reference>
<feature type="domain" description="NADH:flavin oxidoreductase/NADH oxidase N-terminal" evidence="4">
    <location>
        <begin position="9"/>
        <end position="358"/>
    </location>
</feature>
<dbReference type="PANTHER" id="PTHR22893:SF91">
    <property type="entry name" value="NADPH DEHYDROGENASE 2-RELATED"/>
    <property type="match status" value="1"/>
</dbReference>
<dbReference type="SUPFAM" id="SSF51395">
    <property type="entry name" value="FMN-linked oxidoreductases"/>
    <property type="match status" value="1"/>
</dbReference>
<organism evidence="5 6">
    <name type="scientific">Magnusiomyces paraingens</name>
    <dbReference type="NCBI Taxonomy" id="2606893"/>
    <lineage>
        <taxon>Eukaryota</taxon>
        <taxon>Fungi</taxon>
        <taxon>Dikarya</taxon>
        <taxon>Ascomycota</taxon>
        <taxon>Saccharomycotina</taxon>
        <taxon>Dipodascomycetes</taxon>
        <taxon>Dipodascales</taxon>
        <taxon>Dipodascaceae</taxon>
        <taxon>Magnusiomyces</taxon>
    </lineage>
</organism>
<evidence type="ECO:0000259" key="4">
    <source>
        <dbReference type="Pfam" id="PF00724"/>
    </source>
</evidence>